<feature type="chain" id="PRO_5045718570" evidence="1">
    <location>
        <begin position="21"/>
        <end position="514"/>
    </location>
</feature>
<keyword evidence="3" id="KW-1185">Reference proteome</keyword>
<evidence type="ECO:0000313" key="3">
    <source>
        <dbReference type="Proteomes" id="UP001498398"/>
    </source>
</evidence>
<feature type="signal peptide" evidence="1">
    <location>
        <begin position="1"/>
        <end position="20"/>
    </location>
</feature>
<proteinExistence type="predicted"/>
<keyword evidence="1" id="KW-0732">Signal</keyword>
<sequence>MESFKIGFLILMSMMVVVRSANDWSIPCFDDACEYDLPATSGASGTLHIWGERHTISDITPAAGWEVIGCTPDALSQDVRLVCTNPLGCDHLFQGTGAEGKFVRLPDNCGKSAFARVTRVWTPEDQSIPHSLAARVVRRDSDAPLVQALSLDATTFAADSASQGSVRFAIYAINAPGVDLSSVGQKVSQLRRRGYLNLIGETALEAITDAFNRSAQANIQHPFDTGPLPVFSEQIQCGPATLGLDVNVVAKGNMGATFAAFVSGNTHSVVPIDDFQVGLSDFSASLEGQLNFKGEVSAHKKFKPDSDLVTIPIDVTGLEFPPFMTIGPTFSVGTELDLDLDAAVDMTVGLGYQITNGKFKIQKDGPEVGQPDFQIIDTPLTLSASPSVDGKGSVSAHLIPKLNFDIGFLNDKFSAKVFLGLDTSGTLEFSVDASSETSATIESRNMGTGLLKHDSVVRTIAAAKKSRQISPNACVNITAGLSFDAGIDGSLLDLLGLDGSVPLVSHEFDLFGVS</sequence>
<reference evidence="2 3" key="1">
    <citation type="submission" date="2024-01" db="EMBL/GenBank/DDBJ databases">
        <title>A draft genome for the cacao thread blight pathogen Marasmiellus scandens.</title>
        <authorList>
            <person name="Baruah I.K."/>
            <person name="Leung J."/>
            <person name="Bukari Y."/>
            <person name="Amoako-Attah I."/>
            <person name="Meinhardt L.W."/>
            <person name="Bailey B.A."/>
            <person name="Cohen S.P."/>
        </authorList>
    </citation>
    <scope>NUCLEOTIDE SEQUENCE [LARGE SCALE GENOMIC DNA]</scope>
    <source>
        <strain evidence="2 3">GH-19</strain>
    </source>
</reference>
<protein>
    <submittedName>
        <fullName evidence="2">Uncharacterized protein</fullName>
    </submittedName>
</protein>
<name>A0ABR1JEM5_9AGAR</name>
<dbReference type="Proteomes" id="UP001498398">
    <property type="component" value="Unassembled WGS sequence"/>
</dbReference>
<evidence type="ECO:0000313" key="2">
    <source>
        <dbReference type="EMBL" id="KAK7457228.1"/>
    </source>
</evidence>
<gene>
    <name evidence="2" type="ORF">VKT23_010530</name>
</gene>
<evidence type="ECO:0000256" key="1">
    <source>
        <dbReference type="SAM" id="SignalP"/>
    </source>
</evidence>
<accession>A0ABR1JEM5</accession>
<comment type="caution">
    <text evidence="2">The sequence shown here is derived from an EMBL/GenBank/DDBJ whole genome shotgun (WGS) entry which is preliminary data.</text>
</comment>
<dbReference type="EMBL" id="JBANRG010000020">
    <property type="protein sequence ID" value="KAK7457228.1"/>
    <property type="molecule type" value="Genomic_DNA"/>
</dbReference>
<organism evidence="2 3">
    <name type="scientific">Marasmiellus scandens</name>
    <dbReference type="NCBI Taxonomy" id="2682957"/>
    <lineage>
        <taxon>Eukaryota</taxon>
        <taxon>Fungi</taxon>
        <taxon>Dikarya</taxon>
        <taxon>Basidiomycota</taxon>
        <taxon>Agaricomycotina</taxon>
        <taxon>Agaricomycetes</taxon>
        <taxon>Agaricomycetidae</taxon>
        <taxon>Agaricales</taxon>
        <taxon>Marasmiineae</taxon>
        <taxon>Omphalotaceae</taxon>
        <taxon>Marasmiellus</taxon>
    </lineage>
</organism>